<organism evidence="1 2">
    <name type="scientific">Sphingomonas hengshuiensis</name>
    <dbReference type="NCBI Taxonomy" id="1609977"/>
    <lineage>
        <taxon>Bacteria</taxon>
        <taxon>Pseudomonadati</taxon>
        <taxon>Pseudomonadota</taxon>
        <taxon>Alphaproteobacteria</taxon>
        <taxon>Sphingomonadales</taxon>
        <taxon>Sphingomonadaceae</taxon>
        <taxon>Sphingomonas</taxon>
    </lineage>
</organism>
<evidence type="ECO:0000313" key="1">
    <source>
        <dbReference type="EMBL" id="AJP74614.1"/>
    </source>
</evidence>
<dbReference type="Proteomes" id="UP000032300">
    <property type="component" value="Chromosome"/>
</dbReference>
<keyword evidence="2" id="KW-1185">Reference proteome</keyword>
<proteinExistence type="predicted"/>
<gene>
    <name evidence="1" type="ORF">TS85_17805</name>
</gene>
<sequence length="113" mass="12321">MLPMLLIFAQDAMTLEAAMAAYREKTRADVPCRVTDQDDEIVVCALRNADRFRVPFVQRGAGAEDARLREARLTTPPATPCGQGAFLVHCGKVGVTVSVDSRGAHWVERPLAP</sequence>
<accession>A0A7U5CV92</accession>
<dbReference type="KEGG" id="sphi:TS85_17805"/>
<dbReference type="AlphaFoldDB" id="A0A7U5CV92"/>
<evidence type="ECO:0000313" key="2">
    <source>
        <dbReference type="Proteomes" id="UP000032300"/>
    </source>
</evidence>
<protein>
    <submittedName>
        <fullName evidence="1">Uncharacterized protein</fullName>
    </submittedName>
</protein>
<name>A0A7U5CV92_9SPHN</name>
<reference evidence="1 2" key="1">
    <citation type="journal article" date="2015" name="Int. J. Syst. Evol. Microbiol.">
        <title>Sphingomonas hengshuiensis sp. nov., isolated from lake wetland.</title>
        <authorList>
            <person name="Wei S."/>
            <person name="Wang T."/>
            <person name="Liu H."/>
            <person name="Zhang C."/>
            <person name="Guo J."/>
            <person name="Wang Q."/>
            <person name="Liang K."/>
            <person name="Zhang Z."/>
        </authorList>
    </citation>
    <scope>NUCLEOTIDE SEQUENCE [LARGE SCALE GENOMIC DNA]</scope>
    <source>
        <strain evidence="1 2">WHSC-8</strain>
    </source>
</reference>
<reference evidence="1 2" key="2">
    <citation type="submission" date="2015-02" db="EMBL/GenBank/DDBJ databases">
        <title>The complete genome of Sphingomonas hengshuiensis sp. WHSC-8 isolated from soil of Hengshui Lake.</title>
        <authorList>
            <person name="Wei S."/>
            <person name="Guo J."/>
            <person name="Su C."/>
            <person name="Wu R."/>
            <person name="Zhang Z."/>
            <person name="Liang K."/>
            <person name="Li H."/>
            <person name="Wang T."/>
            <person name="Liu H."/>
            <person name="Zhang C."/>
            <person name="Li Z."/>
            <person name="Wang Q."/>
            <person name="Meng J."/>
        </authorList>
    </citation>
    <scope>NUCLEOTIDE SEQUENCE [LARGE SCALE GENOMIC DNA]</scope>
    <source>
        <strain evidence="1 2">WHSC-8</strain>
    </source>
</reference>
<dbReference type="EMBL" id="CP010836">
    <property type="protein sequence ID" value="AJP74614.1"/>
    <property type="molecule type" value="Genomic_DNA"/>
</dbReference>